<name>A0ABQ5MYV8_9MICC</name>
<organism evidence="5 6">
    <name type="scientific">Arthrobacter mangrovi</name>
    <dbReference type="NCBI Taxonomy" id="2966350"/>
    <lineage>
        <taxon>Bacteria</taxon>
        <taxon>Bacillati</taxon>
        <taxon>Actinomycetota</taxon>
        <taxon>Actinomycetes</taxon>
        <taxon>Micrococcales</taxon>
        <taxon>Micrococcaceae</taxon>
        <taxon>Arthrobacter</taxon>
    </lineage>
</organism>
<dbReference type="SUPFAM" id="SSF53474">
    <property type="entry name" value="alpha/beta-Hydrolases"/>
    <property type="match status" value="1"/>
</dbReference>
<evidence type="ECO:0000259" key="4">
    <source>
        <dbReference type="Pfam" id="PF00135"/>
    </source>
</evidence>
<evidence type="ECO:0000256" key="3">
    <source>
        <dbReference type="RuleBase" id="RU361235"/>
    </source>
</evidence>
<dbReference type="Pfam" id="PF00135">
    <property type="entry name" value="COesterase"/>
    <property type="match status" value="1"/>
</dbReference>
<dbReference type="InterPro" id="IPR050309">
    <property type="entry name" value="Type-B_Carboxylest/Lipase"/>
</dbReference>
<dbReference type="Proteomes" id="UP001209654">
    <property type="component" value="Unassembled WGS sequence"/>
</dbReference>
<reference evidence="5 6" key="1">
    <citation type="journal article" date="2023" name="Int. J. Syst. Evol. Microbiol.">
        <title>Arthrobacter mangrovi sp. nov., an actinobacterium isolated from the rhizosphere of a mangrove.</title>
        <authorList>
            <person name="Hamada M."/>
            <person name="Saitou S."/>
            <person name="Enomoto N."/>
            <person name="Nanri K."/>
            <person name="Hidaka K."/>
            <person name="Miura T."/>
            <person name="Tamura T."/>
        </authorList>
    </citation>
    <scope>NUCLEOTIDE SEQUENCE [LARGE SCALE GENOMIC DNA]</scope>
    <source>
        <strain evidence="5 6">NBRC 112813</strain>
    </source>
</reference>
<feature type="domain" description="Carboxylesterase type B" evidence="4">
    <location>
        <begin position="17"/>
        <end position="450"/>
    </location>
</feature>
<dbReference type="EC" id="3.1.1.-" evidence="3"/>
<keyword evidence="6" id="KW-1185">Reference proteome</keyword>
<keyword evidence="2 3" id="KW-0378">Hydrolase</keyword>
<sequence>MTGTLGRHDSPTLRETATGTGVRAWLGLRYACTNRRFSLPQPAGGRLEVQRLAEVPVFPQSPGRLAAFMGTGRDNPQSENAHFLNVWAPEDADRLPVMVFIHGGAWMTGGGAQEWYDGARLAARGIVVVTVNYRLGALGHLGDQSRIGLPLPAEDLIMALQWVQEQIHRFGGDPGHITLVGQSAGGWYGHLLSVLPGTRGMIHQVAHLSMGTRAPWSQLHQQHVHQLATEAVGPQDPAEAPLSLLLSAGAQALQASRQTQTRPPLSHAPAGYLPVQTPGLPETLLDPDWAASAVHARAVFLRWTAEESAAFFWNSPQHLQATQDQVDADLGTWAVQDLPDRLVQGGRFTGADSGLSPYRQLVDASSWSQFQRFPSEFAQSLQAACVTTVVDPFVHASPLPHLHSAHCFDLPFQFGNAAAWQDAPMLRGVTEEEFERISEDTMGALVAFISQQH</sequence>
<evidence type="ECO:0000256" key="2">
    <source>
        <dbReference type="ARBA" id="ARBA00022801"/>
    </source>
</evidence>
<comment type="caution">
    <text evidence="5">The sequence shown here is derived from an EMBL/GenBank/DDBJ whole genome shotgun (WGS) entry which is preliminary data.</text>
</comment>
<protein>
    <recommendedName>
        <fullName evidence="3">Carboxylic ester hydrolase</fullName>
        <ecNumber evidence="3">3.1.1.-</ecNumber>
    </recommendedName>
</protein>
<dbReference type="EMBL" id="BRVS01000027">
    <property type="protein sequence ID" value="GLB69128.1"/>
    <property type="molecule type" value="Genomic_DNA"/>
</dbReference>
<dbReference type="InterPro" id="IPR019826">
    <property type="entry name" value="Carboxylesterase_B_AS"/>
</dbReference>
<dbReference type="InterPro" id="IPR029058">
    <property type="entry name" value="AB_hydrolase_fold"/>
</dbReference>
<proteinExistence type="inferred from homology"/>
<accession>A0ABQ5MYV8</accession>
<dbReference type="Gene3D" id="3.40.50.1820">
    <property type="entry name" value="alpha/beta hydrolase"/>
    <property type="match status" value="1"/>
</dbReference>
<dbReference type="PROSITE" id="PS00122">
    <property type="entry name" value="CARBOXYLESTERASE_B_1"/>
    <property type="match status" value="1"/>
</dbReference>
<dbReference type="RefSeq" id="WP_264797214.1">
    <property type="nucleotide sequence ID" value="NZ_BRVS01000027.1"/>
</dbReference>
<dbReference type="PANTHER" id="PTHR11559">
    <property type="entry name" value="CARBOXYLESTERASE"/>
    <property type="match status" value="1"/>
</dbReference>
<comment type="similarity">
    <text evidence="1 3">Belongs to the type-B carboxylesterase/lipase family.</text>
</comment>
<evidence type="ECO:0000256" key="1">
    <source>
        <dbReference type="ARBA" id="ARBA00005964"/>
    </source>
</evidence>
<gene>
    <name evidence="5" type="ORF">AHIS1636_35710</name>
</gene>
<evidence type="ECO:0000313" key="6">
    <source>
        <dbReference type="Proteomes" id="UP001209654"/>
    </source>
</evidence>
<evidence type="ECO:0000313" key="5">
    <source>
        <dbReference type="EMBL" id="GLB69128.1"/>
    </source>
</evidence>
<dbReference type="InterPro" id="IPR002018">
    <property type="entry name" value="CarbesteraseB"/>
</dbReference>